<feature type="transmembrane region" description="Helical" evidence="6">
    <location>
        <begin position="205"/>
        <end position="228"/>
    </location>
</feature>
<evidence type="ECO:0000259" key="7">
    <source>
        <dbReference type="PROSITE" id="PS50111"/>
    </source>
</evidence>
<feature type="domain" description="HAMP" evidence="8">
    <location>
        <begin position="228"/>
        <end position="281"/>
    </location>
</feature>
<evidence type="ECO:0000256" key="6">
    <source>
        <dbReference type="SAM" id="Phobius"/>
    </source>
</evidence>
<evidence type="ECO:0000256" key="1">
    <source>
        <dbReference type="ARBA" id="ARBA00004370"/>
    </source>
</evidence>
<feature type="domain" description="Methyl-accepting transducer" evidence="7">
    <location>
        <begin position="286"/>
        <end position="508"/>
    </location>
</feature>
<keyword evidence="10" id="KW-1185">Reference proteome</keyword>
<dbReference type="SMART" id="SM00304">
    <property type="entry name" value="HAMP"/>
    <property type="match status" value="1"/>
</dbReference>
<reference evidence="9 10" key="1">
    <citation type="submission" date="2024-08" db="EMBL/GenBank/DDBJ databases">
        <title>Whole-genome sequencing of halo(alkali)philic microorganisms from hypersaline lakes.</title>
        <authorList>
            <person name="Sorokin D.Y."/>
            <person name="Merkel A.Y."/>
            <person name="Messina E."/>
            <person name="Yakimov M."/>
        </authorList>
    </citation>
    <scope>NUCLEOTIDE SEQUENCE [LARGE SCALE GENOMIC DNA]</scope>
    <source>
        <strain evidence="9 10">Cl-TMA</strain>
    </source>
</reference>
<dbReference type="PRINTS" id="PR00260">
    <property type="entry name" value="CHEMTRNSDUCR"/>
</dbReference>
<protein>
    <submittedName>
        <fullName evidence="9">Methyl-accepting chemotaxis protein</fullName>
    </submittedName>
</protein>
<dbReference type="PROSITE" id="PS50111">
    <property type="entry name" value="CHEMOTAXIS_TRANSDUC_2"/>
    <property type="match status" value="1"/>
</dbReference>
<proteinExistence type="inferred from homology"/>
<organism evidence="9 10">
    <name type="scientific">Thiohalorhabdus methylotrophus</name>
    <dbReference type="NCBI Taxonomy" id="3242694"/>
    <lineage>
        <taxon>Bacteria</taxon>
        <taxon>Pseudomonadati</taxon>
        <taxon>Pseudomonadota</taxon>
        <taxon>Gammaproteobacteria</taxon>
        <taxon>Thiohalorhabdales</taxon>
        <taxon>Thiohalorhabdaceae</taxon>
        <taxon>Thiohalorhabdus</taxon>
    </lineage>
</organism>
<keyword evidence="6" id="KW-1133">Transmembrane helix</keyword>
<feature type="compositionally biased region" description="Low complexity" evidence="5">
    <location>
        <begin position="336"/>
        <end position="350"/>
    </location>
</feature>
<dbReference type="Pfam" id="PF00672">
    <property type="entry name" value="HAMP"/>
    <property type="match status" value="1"/>
</dbReference>
<evidence type="ECO:0000256" key="4">
    <source>
        <dbReference type="PROSITE-ProRule" id="PRU00284"/>
    </source>
</evidence>
<dbReference type="SUPFAM" id="SSF58104">
    <property type="entry name" value="Methyl-accepting chemotaxis protein (MCP) signaling domain"/>
    <property type="match status" value="1"/>
</dbReference>
<dbReference type="Pfam" id="PF00015">
    <property type="entry name" value="MCPsignal"/>
    <property type="match status" value="1"/>
</dbReference>
<evidence type="ECO:0000256" key="5">
    <source>
        <dbReference type="SAM" id="MobiDB-lite"/>
    </source>
</evidence>
<keyword evidence="6" id="KW-0812">Transmembrane</keyword>
<gene>
    <name evidence="9" type="ORF">ACERLL_03930</name>
</gene>
<evidence type="ECO:0000259" key="8">
    <source>
        <dbReference type="PROSITE" id="PS50885"/>
    </source>
</evidence>
<dbReference type="InterPro" id="IPR004090">
    <property type="entry name" value="Chemotax_Me-accpt_rcpt"/>
</dbReference>
<dbReference type="PANTHER" id="PTHR32089:SF112">
    <property type="entry name" value="LYSOZYME-LIKE PROTEIN-RELATED"/>
    <property type="match status" value="1"/>
</dbReference>
<evidence type="ECO:0000256" key="3">
    <source>
        <dbReference type="ARBA" id="ARBA00029447"/>
    </source>
</evidence>
<keyword evidence="6" id="KW-0472">Membrane</keyword>
<name>A0ABV4TTL5_9GAMM</name>
<dbReference type="PROSITE" id="PS50885">
    <property type="entry name" value="HAMP"/>
    <property type="match status" value="1"/>
</dbReference>
<dbReference type="EMBL" id="JBGUAW010000002">
    <property type="protein sequence ID" value="MFA9459969.1"/>
    <property type="molecule type" value="Genomic_DNA"/>
</dbReference>
<dbReference type="SMART" id="SM00283">
    <property type="entry name" value="MA"/>
    <property type="match status" value="1"/>
</dbReference>
<dbReference type="Proteomes" id="UP001575181">
    <property type="component" value="Unassembled WGS sequence"/>
</dbReference>
<feature type="transmembrane region" description="Helical" evidence="6">
    <location>
        <begin position="16"/>
        <end position="35"/>
    </location>
</feature>
<sequence>MKILQSLRDLSIGRKIGGLVLFLTLITAIIGGVGLDRMQAVGGRLNDLVEGGLPLTTALRRAEVGHLEQGVLLERALRLPYMLISGKKERLAAIREDFEVAGDRARAALRDGRAYLDALDAPKAAKLRKSLTNIEDLLDAYAEKARRVFDVIRETSSPQLARKEVPAVREADAALGKALDGLVEEIGAFTRGTAEETAALKRSGLAVIAGVAVVGLGAALVFGLWLALGVSRPLRQAHETITEVARSGDLSLRLPVRGRDEIGRLAADFNRLVEEFQAFVAKVGGKTGQLAGASEQLEETAEEIAGNAQSSSANADHVSGNAREVNGVVQEVAREISSVSESAEETAATTREGRETLQEAGRQLERLRGSTSRVEEINASIAAIAKQTDLLALNAAIEAANAGEAGKGFAVVADEVRKLAEHTAQATGQVREIVHELEAQSETSTRTMEQVQGVMDRVQGAVEHTRESANRIAASAEELAATMGETTENMAEINAGVESVAGSVDRIQEATGELGGLSQELRASIRRFQAAA</sequence>
<dbReference type="PANTHER" id="PTHR32089">
    <property type="entry name" value="METHYL-ACCEPTING CHEMOTAXIS PROTEIN MCPB"/>
    <property type="match status" value="1"/>
</dbReference>
<comment type="subcellular location">
    <subcellularLocation>
        <location evidence="1">Membrane</location>
    </subcellularLocation>
</comment>
<dbReference type="CDD" id="cd06225">
    <property type="entry name" value="HAMP"/>
    <property type="match status" value="1"/>
</dbReference>
<dbReference type="Gene3D" id="1.10.287.950">
    <property type="entry name" value="Methyl-accepting chemotaxis protein"/>
    <property type="match status" value="1"/>
</dbReference>
<comment type="caution">
    <text evidence="9">The sequence shown here is derived from an EMBL/GenBank/DDBJ whole genome shotgun (WGS) entry which is preliminary data.</text>
</comment>
<evidence type="ECO:0000313" key="9">
    <source>
        <dbReference type="EMBL" id="MFA9459969.1"/>
    </source>
</evidence>
<comment type="similarity">
    <text evidence="3">Belongs to the methyl-accepting chemotaxis (MCP) protein family.</text>
</comment>
<keyword evidence="2 4" id="KW-0807">Transducer</keyword>
<evidence type="ECO:0000313" key="10">
    <source>
        <dbReference type="Proteomes" id="UP001575181"/>
    </source>
</evidence>
<evidence type="ECO:0000256" key="2">
    <source>
        <dbReference type="ARBA" id="ARBA00023224"/>
    </source>
</evidence>
<feature type="region of interest" description="Disordered" evidence="5">
    <location>
        <begin position="336"/>
        <end position="356"/>
    </location>
</feature>
<dbReference type="RefSeq" id="WP_373654748.1">
    <property type="nucleotide sequence ID" value="NZ_JBGUAW010000002.1"/>
</dbReference>
<dbReference type="InterPro" id="IPR003660">
    <property type="entry name" value="HAMP_dom"/>
</dbReference>
<dbReference type="InterPro" id="IPR004089">
    <property type="entry name" value="MCPsignal_dom"/>
</dbReference>
<accession>A0ABV4TTL5</accession>